<sequence length="193" mass="21987">MLEQLIQFDQNLFFAINHGLNNPFFDWLMPALRNRFFWTPLYLFIIVFFIRNYGKQGWIMILFLGLTFGFTDFFSSSIVKPSVQRLRPCNDPDIKADVKNIIACGSGYSFPSSHATNHFGLAAFLIVMFYPKWKMILPLGLFWAASISFAQIYVGVHYPVDILAGAILGGMIGYIMGTILLTSKTFKSWKPGN</sequence>
<keyword evidence="4" id="KW-1185">Reference proteome</keyword>
<gene>
    <name evidence="3" type="ORF">SAMN05421813_10629</name>
</gene>
<feature type="transmembrane region" description="Helical" evidence="1">
    <location>
        <begin position="136"/>
        <end position="156"/>
    </location>
</feature>
<dbReference type="SUPFAM" id="SSF48317">
    <property type="entry name" value="Acid phosphatase/Vanadium-dependent haloperoxidase"/>
    <property type="match status" value="1"/>
</dbReference>
<organism evidence="3 4">
    <name type="scientific">Daejeonella rubra</name>
    <dbReference type="NCBI Taxonomy" id="990371"/>
    <lineage>
        <taxon>Bacteria</taxon>
        <taxon>Pseudomonadati</taxon>
        <taxon>Bacteroidota</taxon>
        <taxon>Sphingobacteriia</taxon>
        <taxon>Sphingobacteriales</taxon>
        <taxon>Sphingobacteriaceae</taxon>
        <taxon>Daejeonella</taxon>
    </lineage>
</organism>
<evidence type="ECO:0000313" key="3">
    <source>
        <dbReference type="EMBL" id="SDM10154.1"/>
    </source>
</evidence>
<dbReference type="PANTHER" id="PTHR14969:SF13">
    <property type="entry name" value="AT30094P"/>
    <property type="match status" value="1"/>
</dbReference>
<feature type="transmembrane region" description="Helical" evidence="1">
    <location>
        <begin position="36"/>
        <end position="53"/>
    </location>
</feature>
<protein>
    <submittedName>
        <fullName evidence="3">Undecaprenyl-diphosphatase</fullName>
    </submittedName>
</protein>
<dbReference type="Gene3D" id="1.20.144.10">
    <property type="entry name" value="Phosphatidic acid phosphatase type 2/haloperoxidase"/>
    <property type="match status" value="1"/>
</dbReference>
<dbReference type="Proteomes" id="UP000199226">
    <property type="component" value="Unassembled WGS sequence"/>
</dbReference>
<dbReference type="CDD" id="cd03395">
    <property type="entry name" value="PAP2_like_4"/>
    <property type="match status" value="1"/>
</dbReference>
<evidence type="ECO:0000313" key="4">
    <source>
        <dbReference type="Proteomes" id="UP000199226"/>
    </source>
</evidence>
<accession>A0A1G9QGD4</accession>
<dbReference type="STRING" id="990371.SAMN05421813_10629"/>
<feature type="transmembrane region" description="Helical" evidence="1">
    <location>
        <begin position="59"/>
        <end position="79"/>
    </location>
</feature>
<dbReference type="EMBL" id="FNHH01000006">
    <property type="protein sequence ID" value="SDM10154.1"/>
    <property type="molecule type" value="Genomic_DNA"/>
</dbReference>
<reference evidence="4" key="1">
    <citation type="submission" date="2016-10" db="EMBL/GenBank/DDBJ databases">
        <authorList>
            <person name="Varghese N."/>
            <person name="Submissions S."/>
        </authorList>
    </citation>
    <scope>NUCLEOTIDE SEQUENCE [LARGE SCALE GENOMIC DNA]</scope>
    <source>
        <strain evidence="4">DSM 24536</strain>
    </source>
</reference>
<name>A0A1G9QGD4_9SPHI</name>
<dbReference type="InterPro" id="IPR000326">
    <property type="entry name" value="PAP2/HPO"/>
</dbReference>
<evidence type="ECO:0000256" key="1">
    <source>
        <dbReference type="SAM" id="Phobius"/>
    </source>
</evidence>
<dbReference type="PANTHER" id="PTHR14969">
    <property type="entry name" value="SPHINGOSINE-1-PHOSPHATE PHOSPHOHYDROLASE"/>
    <property type="match status" value="1"/>
</dbReference>
<dbReference type="OrthoDB" id="9789113at2"/>
<keyword evidence="1" id="KW-0812">Transmembrane</keyword>
<dbReference type="SMART" id="SM00014">
    <property type="entry name" value="acidPPc"/>
    <property type="match status" value="1"/>
</dbReference>
<keyword evidence="1" id="KW-0472">Membrane</keyword>
<keyword evidence="1" id="KW-1133">Transmembrane helix</keyword>
<dbReference type="Pfam" id="PF01569">
    <property type="entry name" value="PAP2"/>
    <property type="match status" value="1"/>
</dbReference>
<evidence type="ECO:0000259" key="2">
    <source>
        <dbReference type="SMART" id="SM00014"/>
    </source>
</evidence>
<feature type="transmembrane region" description="Helical" evidence="1">
    <location>
        <begin position="162"/>
        <end position="181"/>
    </location>
</feature>
<feature type="domain" description="Phosphatidic acid phosphatase type 2/haloperoxidase" evidence="2">
    <location>
        <begin position="61"/>
        <end position="177"/>
    </location>
</feature>
<dbReference type="InterPro" id="IPR036938">
    <property type="entry name" value="PAP2/HPO_sf"/>
</dbReference>
<proteinExistence type="predicted"/>
<dbReference type="AlphaFoldDB" id="A0A1G9QGD4"/>
<dbReference type="RefSeq" id="WP_090701788.1">
    <property type="nucleotide sequence ID" value="NZ_FNHH01000006.1"/>
</dbReference>